<keyword evidence="2" id="KW-1185">Reference proteome</keyword>
<dbReference type="EMBL" id="AZBU02000001">
    <property type="protein sequence ID" value="TMS34205.1"/>
    <property type="molecule type" value="Genomic_DNA"/>
</dbReference>
<gene>
    <name evidence="1" type="ORF">L596_001842</name>
</gene>
<comment type="caution">
    <text evidence="1">The sequence shown here is derived from an EMBL/GenBank/DDBJ whole genome shotgun (WGS) entry which is preliminary data.</text>
</comment>
<reference evidence="1 2" key="1">
    <citation type="journal article" date="2015" name="Genome Biol.">
        <title>Comparative genomics of Steinernema reveals deeply conserved gene regulatory networks.</title>
        <authorList>
            <person name="Dillman A.R."/>
            <person name="Macchietto M."/>
            <person name="Porter C.F."/>
            <person name="Rogers A."/>
            <person name="Williams B."/>
            <person name="Antoshechkin I."/>
            <person name="Lee M.M."/>
            <person name="Goodwin Z."/>
            <person name="Lu X."/>
            <person name="Lewis E.E."/>
            <person name="Goodrich-Blair H."/>
            <person name="Stock S.P."/>
            <person name="Adams B.J."/>
            <person name="Sternberg P.W."/>
            <person name="Mortazavi A."/>
        </authorList>
    </citation>
    <scope>NUCLEOTIDE SEQUENCE [LARGE SCALE GENOMIC DNA]</scope>
    <source>
        <strain evidence="1 2">ALL</strain>
    </source>
</reference>
<organism evidence="1 2">
    <name type="scientific">Steinernema carpocapsae</name>
    <name type="common">Entomopathogenic nematode</name>
    <dbReference type="NCBI Taxonomy" id="34508"/>
    <lineage>
        <taxon>Eukaryota</taxon>
        <taxon>Metazoa</taxon>
        <taxon>Ecdysozoa</taxon>
        <taxon>Nematoda</taxon>
        <taxon>Chromadorea</taxon>
        <taxon>Rhabditida</taxon>
        <taxon>Tylenchina</taxon>
        <taxon>Panagrolaimomorpha</taxon>
        <taxon>Strongyloidoidea</taxon>
        <taxon>Steinernematidae</taxon>
        <taxon>Steinernema</taxon>
    </lineage>
</organism>
<sequence length="205" mass="23509">MKFLEVMDGESARHPSLLWNTYMAKVNLLDEFCFNACDPHRNNETIGPFSKIFKDNGSICFIPPARICFLIGKGLCNPTFAFLTCMNALKPTLSEERLPISVAIFVAFGVRTEWMLNIQTYEKRNRNQITIDCDQTAKNCPFPTHIQCISRFLAKTLREMQKTRSKTRSDVVSYWRNMAESVKSACTVALEWSRDVSVIFHPLPI</sequence>
<protein>
    <submittedName>
        <fullName evidence="1">Uncharacterized protein</fullName>
    </submittedName>
</protein>
<dbReference type="AlphaFoldDB" id="A0A4U8UPG2"/>
<accession>A0A4U8UPG2</accession>
<name>A0A4U8UPG2_STECR</name>
<evidence type="ECO:0000313" key="1">
    <source>
        <dbReference type="EMBL" id="TMS34205.1"/>
    </source>
</evidence>
<proteinExistence type="predicted"/>
<reference evidence="1 2" key="2">
    <citation type="journal article" date="2019" name="G3 (Bethesda)">
        <title>Hybrid Assembly of the Genome of the Entomopathogenic Nematode Steinernema carpocapsae Identifies the X-Chromosome.</title>
        <authorList>
            <person name="Serra L."/>
            <person name="Macchietto M."/>
            <person name="Macias-Munoz A."/>
            <person name="McGill C.J."/>
            <person name="Rodriguez I.M."/>
            <person name="Rodriguez B."/>
            <person name="Murad R."/>
            <person name="Mortazavi A."/>
        </authorList>
    </citation>
    <scope>NUCLEOTIDE SEQUENCE [LARGE SCALE GENOMIC DNA]</scope>
    <source>
        <strain evidence="1 2">ALL</strain>
    </source>
</reference>
<dbReference type="Proteomes" id="UP000298663">
    <property type="component" value="Unassembled WGS sequence"/>
</dbReference>
<evidence type="ECO:0000313" key="2">
    <source>
        <dbReference type="Proteomes" id="UP000298663"/>
    </source>
</evidence>